<keyword evidence="2" id="KW-1185">Reference proteome</keyword>
<dbReference type="STRING" id="710696.Intca_1087"/>
<evidence type="ECO:0000313" key="1">
    <source>
        <dbReference type="EMBL" id="ADU47608.1"/>
    </source>
</evidence>
<protein>
    <recommendedName>
        <fullName evidence="3">DUF2877 domain-containing protein</fullName>
    </recommendedName>
</protein>
<dbReference type="KEGG" id="ica:Intca_1087"/>
<sequence length="314" mass="32571">MLTAAARPSWPAAVSPLVLGAVAGPRRAARVLGVFPTCVYVGLGPHDAVLALLARDALLQPIGLRLPTWSPDVRWDVSPGDEVDVGEGRVRLARADVVAARVQRLPRVAPPPPDQPPHRPLDCALDCTLDDTDCALHCALDWPPEAQRWLAALAQDLAAAALTNQPVAPFLRSLVGAGRGLTPSGDDAIAGVVLALRAAGRLRAVDRVGSHLGPLLDRTTSVSAALLRAAVEGYAVPEVVALLAAPGPSPDPRLLERVLAIGHSSGRDLLAGITGARRALSAHRAVGHRAVGHRAVGHRTGTVHASAQEGVLHA</sequence>
<evidence type="ECO:0008006" key="3">
    <source>
        <dbReference type="Google" id="ProtNLM"/>
    </source>
</evidence>
<evidence type="ECO:0000313" key="2">
    <source>
        <dbReference type="Proteomes" id="UP000008914"/>
    </source>
</evidence>
<organism evidence="1 2">
    <name type="scientific">Intrasporangium calvum (strain ATCC 23552 / DSM 43043 / JCM 3097 / NBRC 12989 / NCIMB 10167 / NRRL B-3866 / 7 KIP)</name>
    <dbReference type="NCBI Taxonomy" id="710696"/>
    <lineage>
        <taxon>Bacteria</taxon>
        <taxon>Bacillati</taxon>
        <taxon>Actinomycetota</taxon>
        <taxon>Actinomycetes</taxon>
        <taxon>Micrococcales</taxon>
        <taxon>Intrasporangiaceae</taxon>
        <taxon>Intrasporangium</taxon>
    </lineage>
</organism>
<dbReference type="eggNOG" id="ENOG5033C91">
    <property type="taxonomic scope" value="Bacteria"/>
</dbReference>
<name>E6SDZ5_INTC7</name>
<gene>
    <name evidence="1" type="ordered locus">Intca_1087</name>
</gene>
<accession>E6SDZ5</accession>
<dbReference type="RefSeq" id="WP_013491926.1">
    <property type="nucleotide sequence ID" value="NC_014830.1"/>
</dbReference>
<dbReference type="InterPro" id="IPR021530">
    <property type="entry name" value="AllH-like"/>
</dbReference>
<dbReference type="AlphaFoldDB" id="E6SDZ5"/>
<dbReference type="Proteomes" id="UP000008914">
    <property type="component" value="Chromosome"/>
</dbReference>
<dbReference type="Pfam" id="PF11392">
    <property type="entry name" value="AllH"/>
    <property type="match status" value="1"/>
</dbReference>
<dbReference type="HOGENOM" id="CLU_072005_0_0_11"/>
<reference evidence="1 2" key="1">
    <citation type="journal article" date="2010" name="Stand. Genomic Sci.">
        <title>Complete genome sequence of Intrasporangium calvum type strain (7 KIP).</title>
        <authorList>
            <person name="Del Rio T.G."/>
            <person name="Chertkov O."/>
            <person name="Yasawong M."/>
            <person name="Lucas S."/>
            <person name="Deshpande S."/>
            <person name="Cheng J.F."/>
            <person name="Detter C."/>
            <person name="Tapia R."/>
            <person name="Han C."/>
            <person name="Goodwin L."/>
            <person name="Pitluck S."/>
            <person name="Liolios K."/>
            <person name="Ivanova N."/>
            <person name="Mavromatis K."/>
            <person name="Pati A."/>
            <person name="Chen A."/>
            <person name="Palaniappan K."/>
            <person name="Land M."/>
            <person name="Hauser L."/>
            <person name="Chang Y.J."/>
            <person name="Jeffries C.D."/>
            <person name="Rohde M."/>
            <person name="Pukall R."/>
            <person name="Sikorski J."/>
            <person name="Goker M."/>
            <person name="Woyke T."/>
            <person name="Bristow J."/>
            <person name="Eisen J.A."/>
            <person name="Markowitz V."/>
            <person name="Hugenholtz P."/>
            <person name="Kyrpides N.C."/>
            <person name="Klenk H.P."/>
            <person name="Lapidus A."/>
        </authorList>
    </citation>
    <scope>NUCLEOTIDE SEQUENCE [LARGE SCALE GENOMIC DNA]</scope>
    <source>
        <strain evidence="2">ATCC 23552 / DSM 43043 / JCM 3097 / NBRC 12989 / 7 KIP</strain>
    </source>
</reference>
<proteinExistence type="predicted"/>
<dbReference type="EMBL" id="CP002343">
    <property type="protein sequence ID" value="ADU47608.1"/>
    <property type="molecule type" value="Genomic_DNA"/>
</dbReference>